<dbReference type="RefSeq" id="WP_160921068.1">
    <property type="nucleotide sequence ID" value="NZ_WMEY01000008.1"/>
</dbReference>
<dbReference type="EMBL" id="WMEY01000008">
    <property type="protein sequence ID" value="MYL65579.1"/>
    <property type="molecule type" value="Genomic_DNA"/>
</dbReference>
<gene>
    <name evidence="1" type="ORF">GLW07_19655</name>
</gene>
<dbReference type="AlphaFoldDB" id="A0A845F449"/>
<sequence length="315" mass="36912">MKHSVSLEIIRKSEGIKRLEHYVKNLIDHDKKAVISLLNEDTLSYPTIYVLSSTIREHNLSKHLSDRNRIALSIQKDILAKERAPAAPFPYSICDLPQYIHSVLRWMVETGSEEKLNTRYRLVIDRAAGLLTTIYQHPDDLLLVSKLLFNRKRARLSTHYVTWAYFSSHNIASLLPIGEKLLSADEEEVAFARELLHFISGLDESDDPYVYFRNWYEENLPYLLHNENSYELTAELAPYVVDHDTKYRECFSHKASSNLREDGFQSLSEQEKEQLANLSYKIRMSSRSEWIEWMNRPLSAQLMLMEEVQHDYDSR</sequence>
<reference evidence="1 2" key="1">
    <citation type="submission" date="2019-11" db="EMBL/GenBank/DDBJ databases">
        <title>Genome sequences of 17 halophilic strains isolated from different environments.</title>
        <authorList>
            <person name="Furrow R.E."/>
        </authorList>
    </citation>
    <scope>NUCLEOTIDE SEQUENCE [LARGE SCALE GENOMIC DNA]</scope>
    <source>
        <strain evidence="1 2">22506_14_FS</strain>
    </source>
</reference>
<evidence type="ECO:0000313" key="1">
    <source>
        <dbReference type="EMBL" id="MYL65579.1"/>
    </source>
</evidence>
<organism evidence="1 2">
    <name type="scientific">Guptibacillus hwajinpoensis</name>
    <dbReference type="NCBI Taxonomy" id="208199"/>
    <lineage>
        <taxon>Bacteria</taxon>
        <taxon>Bacillati</taxon>
        <taxon>Bacillota</taxon>
        <taxon>Bacilli</taxon>
        <taxon>Bacillales</taxon>
        <taxon>Guptibacillaceae</taxon>
        <taxon>Guptibacillus</taxon>
    </lineage>
</organism>
<dbReference type="Proteomes" id="UP000447833">
    <property type="component" value="Unassembled WGS sequence"/>
</dbReference>
<name>A0A845F449_9BACL</name>
<accession>A0A845F449</accession>
<comment type="caution">
    <text evidence="1">The sequence shown here is derived from an EMBL/GenBank/DDBJ whole genome shotgun (WGS) entry which is preliminary data.</text>
</comment>
<protein>
    <submittedName>
        <fullName evidence="1">Uncharacterized protein</fullName>
    </submittedName>
</protein>
<proteinExistence type="predicted"/>
<evidence type="ECO:0000313" key="2">
    <source>
        <dbReference type="Proteomes" id="UP000447833"/>
    </source>
</evidence>